<dbReference type="SUPFAM" id="SSF48403">
    <property type="entry name" value="Ankyrin repeat"/>
    <property type="match status" value="1"/>
</dbReference>
<evidence type="ECO:0000313" key="7">
    <source>
        <dbReference type="EMBL" id="USQ15431.1"/>
    </source>
</evidence>
<organism evidence="7 8">
    <name type="scientific">Legionella lytica</name>
    <dbReference type="NCBI Taxonomy" id="96232"/>
    <lineage>
        <taxon>Bacteria</taxon>
        <taxon>Pseudomonadati</taxon>
        <taxon>Pseudomonadota</taxon>
        <taxon>Gammaproteobacteria</taxon>
        <taxon>Legionellales</taxon>
        <taxon>Legionellaceae</taxon>
        <taxon>Legionella</taxon>
    </lineage>
</organism>
<proteinExistence type="predicted"/>
<dbReference type="RefSeq" id="WP_252582675.1">
    <property type="nucleotide sequence ID" value="NZ_CP071528.1"/>
</dbReference>
<feature type="coiled-coil region" evidence="4">
    <location>
        <begin position="674"/>
        <end position="701"/>
    </location>
</feature>
<geneLocation type="plasmid" evidence="7 8">
    <name>pLlyPCM2298_1</name>
</geneLocation>
<reference evidence="7" key="1">
    <citation type="submission" date="2021-03" db="EMBL/GenBank/DDBJ databases">
        <title>Legionella lytica PCM 2298.</title>
        <authorList>
            <person name="Koper P."/>
        </authorList>
    </citation>
    <scope>NUCLEOTIDE SEQUENCE</scope>
    <source>
        <strain evidence="7">PCM 2298</strain>
        <plasmid evidence="7">pLlyPCM2298_1</plasmid>
    </source>
</reference>
<feature type="region of interest" description="Disordered" evidence="5">
    <location>
        <begin position="2126"/>
        <end position="2145"/>
    </location>
</feature>
<dbReference type="SUPFAM" id="SSF56112">
    <property type="entry name" value="Protein kinase-like (PK-like)"/>
    <property type="match status" value="1"/>
</dbReference>
<dbReference type="Proteomes" id="UP001057474">
    <property type="component" value="Plasmid pLlyPCM2298_1"/>
</dbReference>
<protein>
    <recommendedName>
        <fullName evidence="6">Protein kinase domain-containing protein</fullName>
    </recommendedName>
</protein>
<keyword evidence="4" id="KW-0175">Coiled coil</keyword>
<evidence type="ECO:0000256" key="1">
    <source>
        <dbReference type="ARBA" id="ARBA00022741"/>
    </source>
</evidence>
<evidence type="ECO:0000256" key="5">
    <source>
        <dbReference type="SAM" id="MobiDB-lite"/>
    </source>
</evidence>
<keyword evidence="1 3" id="KW-0547">Nucleotide-binding</keyword>
<feature type="domain" description="Protein kinase" evidence="6">
    <location>
        <begin position="815"/>
        <end position="1273"/>
    </location>
</feature>
<dbReference type="InterPro" id="IPR026202">
    <property type="entry name" value="GOLGB1"/>
</dbReference>
<feature type="region of interest" description="Disordered" evidence="5">
    <location>
        <begin position="3321"/>
        <end position="3349"/>
    </location>
</feature>
<evidence type="ECO:0000259" key="6">
    <source>
        <dbReference type="PROSITE" id="PS50011"/>
    </source>
</evidence>
<evidence type="ECO:0000256" key="2">
    <source>
        <dbReference type="ARBA" id="ARBA00022840"/>
    </source>
</evidence>
<evidence type="ECO:0000256" key="3">
    <source>
        <dbReference type="PROSITE-ProRule" id="PRU10141"/>
    </source>
</evidence>
<dbReference type="InterPro" id="IPR036770">
    <property type="entry name" value="Ankyrin_rpt-contain_sf"/>
</dbReference>
<keyword evidence="7" id="KW-0614">Plasmid</keyword>
<feature type="compositionally biased region" description="Basic and acidic residues" evidence="5">
    <location>
        <begin position="2128"/>
        <end position="2145"/>
    </location>
</feature>
<feature type="coiled-coil region" evidence="4">
    <location>
        <begin position="33"/>
        <end position="77"/>
    </location>
</feature>
<keyword evidence="8" id="KW-1185">Reference proteome</keyword>
<name>A0ABY4YCU6_9GAMM</name>
<dbReference type="PANTHER" id="PTHR18887:SF5">
    <property type="entry name" value="GOLGIN SUBFAMILY B MEMBER 1-LIKE"/>
    <property type="match status" value="1"/>
</dbReference>
<feature type="compositionally biased region" description="Basic and acidic residues" evidence="5">
    <location>
        <begin position="3325"/>
        <end position="3337"/>
    </location>
</feature>
<sequence>MKFCRKFINGINSINFVGPSSETLKKSLIVFAYQELKREHEQLLKQLSELPESILDNVVANEQLEEYKKKQREFLEQIANRIHAISDEYSHSLDLSVEPVIDDLPAFIKSLAQNFRDIKHLAYTLSDAPPTIKKLQTQLYIEVLSKLDQEEQEVQLQTLSLSNIQDMITQAISLYERNPNDVLLRNQCQRIVHMGFYEIIRRDCSNVSLVSESNKYIEYQQVISLLHSKLINVNQSTVIDNLSQYKASNGKSIGDLLVEAEKKLQIGTAGDWTSDERINAFKARKELFHALRFGQEDRREYAKKTQANLTRDLFWARNIRDMELFTKSKVTDDVFASLAQKRYLQQDLVFKVKKEPKAYKPGQDPKFIKLQDILAEVYEQAKEKGLKKGGNTDKFNATEPEIEQHIKSTFKAQSISPIIKLLANGVIEVNFSYFNCDDTFAKKLIDIIGKNGGFRRVLEKALMDIFLKESAVTDKVQGVTLRGSSLAAIEQQIVRMARSGALSEEQTQAFLGQLNAVQRQINTTQVSEIGRLNLDNSDELLLRKLLELYSIYGSKQVKDAFNAPTPDIQSQVSLTLEIAFQHIQAGRFKQALELPGLDGHLSNAYQKLSQLNPSEAAESVKPIIEKSIVISSSAQERQGLSDELEDAFKSGSDVAKKVEAIFLKEYRSMLPTLNLKTAQEIMRMEEQIKSMAEEMSRLYERTEKGEPSITGAEQDAYFSILKEIAIAIKPIDIGGVQFKVKHSVTGQHTVEVSDEKGQHVASVSVDIGGIKLPYSLVKPAGGDFIFSYGGSRGIIAPFAELDEAYGGDKPKGRLFTHSKLLGVGQYGSVKEVESLLSGLNQIIKKGYVPDSDAVPTFQDTSRDDLRTRPITARDDPLYRIESDILQNYSRAAQEKYGLTSGGTQYWIENDKARTTGKLFSKTGTPRQYQILTERAKGETYADTANKKLNLYTKADIAYHAPIKRGHSSVQEAIGSLKESLELSQEIVSEAQRFAELGFSHNDIKPENFLYKKNPDGSYQVKYIDWATGGFERTIEGQKSKSVAEVFAEVFGADLPNGTNPEGNRCVDASGRYVEKSDEGFRYGVDPTLQILHGARNGTLPYISPTVLGHDRSALPAADSIPKPELNTVLKNSQPDMDDWALTTMIFGVCNRQAYFTLVKGRAVTDYVVPGILDVDGKKPLGLKIVDVARFNQYFACGLEVTQESDVYSKKDAVMFIPSNQREGEPLHLYRRLQMIQDSLRESLRVQEEILEDNPEQKILNDIDTILTRVRTVVGSGEGFNKIQLKEIIAASQQCIKRYENLHNLGYKQSLVHAETLQAVFNEHDQSNLRADDLLVEVGELKRMDILCTYPKTKEQIEKAISILDQAIDEHQFNDKFIGEHAPFRSLLVESIATGQNQILNSLLGKIAQPNPVFIAQVRSSGLLHYAAEQGMTDVFSHVINALTRAGVTSEELFELMMTEYGPTKQIKTAPYVKWSTNCFHIAIRNNNKEQLAAILNLLPKGHAHDEFINQALHLCAVLGNKSLFNQILTKYNALNPGVEDLISPEKVLGMLFPPDSISPYHLFLTDENTLEAIPFAQLKTKADVAQTFLLTPPTATNTYPLLIAAKNGNYSGVKNLIELAEDISLSKVGFTQLFTQRDEEGKNLFNYILEQGQYTVLTAMLAHIKVKCQDPEKVLVHLLSNPHPVNPLRNFLNSEKNEVNQFKILNQLFDEISPDFRTQELQEYRIVALLVNEAWLIEKASNPNSHEALRDLLHNDRLSTELKQGLFKKLVDGASEETANKFYNKLLKEITPREELDAQVVALNLPVKILQEVARQSNDLNSLIATLVLDQELLNRLSEQVHSLTQEQERLGELLRGEQDIVSQTKEMLSSQAKRLESAEDTVRQLRAEADTNAIAHARRVEELQLAISKNDEQSEDAARVLRETQERHQVDLEQLEQRLRLAESSRKQVVGDLTRVQEQLEEQVATVRRLENQAVELTSQNQSLRLELQSAQQSTEAVGGELTLQQKAVETAQLAAQSTLNDLKALQEEHARLTKKALHLEEFNRELLVKVASLESRVLELSQEQLRLQKLLHNEQDAVTQIKEQLSSQAQQLDSAAERVRQLQDEAEATTLAHAHRVEELQSAIAKNDDQSEEATRTLHGVQEQHKEVLTQLEQRLRLAERSREQVTSALAQVQEQLEEQVSAVRRLEGEAEELTHQNQALHLELQASRDTTEEVRQDLGEKLAQQQKAAESAQLAVQSTLEDLDSLHEAHARLTDKAQQLEEDNRKLSSQVVSLESRVQELSEEQIRLQDLLRAEQNTVRQTKDLLSLQAQQLDSAEERVRQLRDEAEATTLAHAHRVEELQSAIAKNDDQSEEATRTLYGIQEQHKEVLTQLEQRLRLAERSREQVTSALAQVQEQLEEQVSAVRRLEGEAEELTHQNQALHLELQASRDTTEEVRQDLGEKLAQQQKAAESAQLAVQSTLEDLDSLHEAHARLTDKAQQLEEDNRKLSSQVVSLESRVQELSEEQIRLQDLLRAEQNTVRQTKDLLSLQAQQLDSAEERVRQLRDEAEATTLAHAHRVEELQSAIAKNDDQSEEATRTLYGIQEQHKEVLTQLEQRLRLAERSREQVTSALAQVQEQLEEQVSAVRRLEGEAEELTHQNQALHLELQASRDTTEEVRQDLGEKLAQQQKAAENAQLAVQSTLEDLDSLHEAHARLLDKARQLEERNRELSAKVTQLEETTSRVQAEAHLKRLEIVRLTGLLNTVSEQKAILSLRAAIELSNDPVWLGIVAAANRKEQLLNAGLNPVDVNALGDNPAVFTEINEAGIKRLTALEKNAITVLKEQVRVGDEALLLKVKLVTCNNDLEGAGLNKKQLAFLKNEGVYTQLIKIAVSRLDKNQKAIIAIKAIIEKSIDVEFLKTLSKATKNEHLTIGLSRQDVKDLVNPDVYRKFVDLANERLQRLEASQSKIRSIIPRKANLLIEAEGFLGFKDDKVKRDKLDEGLPKCESNYESETEVGSAVKGTLGIYKGARVENEEVARSQKIFKNKGQDKVTGVGLLVQDSTGRVVDKSYGKFDLQQKTDIALRQAQMFLLNYSAEKQWRKNEIYIWGPVVESSKVFAALLFLKHNDPSLADVAIRSSISGFAGPQYNWYTRNKISEQNFIKKHLDVDFLMQQGKLVSEQNAHTRKVLYSTEKGKHVKTSVPPLKNLYEGDELSAEGNIKKAPSQESLTMFDQQRKAKVKVNILLNVFEEDISDIENDKAFRVATLLHKKLNKLKEEAFKEPIDFDALKQFYEQSKVSIEQAMPLLEESLGKGYLDNLSKEISDVLEKTMPLAGSQGIGADKRASPIRRDQQQTDENVPGSGLI</sequence>
<dbReference type="PROSITE" id="PS00108">
    <property type="entry name" value="PROTEIN_KINASE_ST"/>
    <property type="match status" value="1"/>
</dbReference>
<accession>A0ABY4YCU6</accession>
<dbReference type="EMBL" id="CP071528">
    <property type="protein sequence ID" value="USQ15431.1"/>
    <property type="molecule type" value="Genomic_DNA"/>
</dbReference>
<evidence type="ECO:0000313" key="8">
    <source>
        <dbReference type="Proteomes" id="UP001057474"/>
    </source>
</evidence>
<dbReference type="InterPro" id="IPR000719">
    <property type="entry name" value="Prot_kinase_dom"/>
</dbReference>
<feature type="binding site" evidence="3">
    <location>
        <position position="845"/>
    </location>
    <ligand>
        <name>ATP</name>
        <dbReference type="ChEBI" id="CHEBI:30616"/>
    </ligand>
</feature>
<dbReference type="InterPro" id="IPR008271">
    <property type="entry name" value="Ser/Thr_kinase_AS"/>
</dbReference>
<dbReference type="PROSITE" id="PS00107">
    <property type="entry name" value="PROTEIN_KINASE_ATP"/>
    <property type="match status" value="1"/>
</dbReference>
<dbReference type="PANTHER" id="PTHR18887">
    <property type="entry name" value="GOLGI-ASSOCIATED PROTEIN GCP360-RELATED"/>
    <property type="match status" value="1"/>
</dbReference>
<dbReference type="InterPro" id="IPR017441">
    <property type="entry name" value="Protein_kinase_ATP_BS"/>
</dbReference>
<dbReference type="PROSITE" id="PS50011">
    <property type="entry name" value="PROTEIN_KINASE_DOM"/>
    <property type="match status" value="1"/>
</dbReference>
<dbReference type="InterPro" id="IPR011009">
    <property type="entry name" value="Kinase-like_dom_sf"/>
</dbReference>
<evidence type="ECO:0000256" key="4">
    <source>
        <dbReference type="SAM" id="Coils"/>
    </source>
</evidence>
<gene>
    <name evidence="7" type="ORF">J2N86_14405</name>
</gene>
<feature type="coiled-coil region" evidence="4">
    <location>
        <begin position="1834"/>
        <end position="1889"/>
    </location>
</feature>
<keyword evidence="2 3" id="KW-0067">ATP-binding</keyword>
<dbReference type="Gene3D" id="1.10.510.10">
    <property type="entry name" value="Transferase(Phosphotransferase) domain 1"/>
    <property type="match status" value="1"/>
</dbReference>